<evidence type="ECO:0000313" key="3">
    <source>
        <dbReference type="EMBL" id="MCZ0963824.1"/>
    </source>
</evidence>
<dbReference type="InterPro" id="IPR055170">
    <property type="entry name" value="GFO_IDH_MocA-like_dom"/>
</dbReference>
<organism evidence="3 4">
    <name type="scientific">Paracoccus benzoatiresistens</name>
    <dbReference type="NCBI Taxonomy" id="2997341"/>
    <lineage>
        <taxon>Bacteria</taxon>
        <taxon>Pseudomonadati</taxon>
        <taxon>Pseudomonadota</taxon>
        <taxon>Alphaproteobacteria</taxon>
        <taxon>Rhodobacterales</taxon>
        <taxon>Paracoccaceae</taxon>
        <taxon>Paracoccus</taxon>
    </lineage>
</organism>
<dbReference type="Pfam" id="PF22725">
    <property type="entry name" value="GFO_IDH_MocA_C3"/>
    <property type="match status" value="1"/>
</dbReference>
<feature type="domain" description="GFO/IDH/MocA-like oxidoreductase" evidence="2">
    <location>
        <begin position="127"/>
        <end position="250"/>
    </location>
</feature>
<dbReference type="Gene3D" id="3.30.360.10">
    <property type="entry name" value="Dihydrodipicolinate Reductase, domain 2"/>
    <property type="match status" value="1"/>
</dbReference>
<evidence type="ECO:0000259" key="2">
    <source>
        <dbReference type="Pfam" id="PF22725"/>
    </source>
</evidence>
<dbReference type="InterPro" id="IPR000683">
    <property type="entry name" value="Gfo/Idh/MocA-like_OxRdtase_N"/>
</dbReference>
<name>A0ABT4J9R8_9RHOB</name>
<dbReference type="Proteomes" id="UP001149822">
    <property type="component" value="Unassembled WGS sequence"/>
</dbReference>
<keyword evidence="4" id="KW-1185">Reference proteome</keyword>
<dbReference type="PANTHER" id="PTHR43708">
    <property type="entry name" value="CONSERVED EXPRESSED OXIDOREDUCTASE (EUROFUNG)"/>
    <property type="match status" value="1"/>
</dbReference>
<reference evidence="3" key="1">
    <citation type="submission" date="2022-12" db="EMBL/GenBank/DDBJ databases">
        <title>Paracoccus sp. EF6 isolated from a lake water.</title>
        <authorList>
            <person name="Liu H."/>
        </authorList>
    </citation>
    <scope>NUCLEOTIDE SEQUENCE</scope>
    <source>
        <strain evidence="3">EF6</strain>
    </source>
</reference>
<dbReference type="SUPFAM" id="SSF55347">
    <property type="entry name" value="Glyceraldehyde-3-phosphate dehydrogenase-like, C-terminal domain"/>
    <property type="match status" value="1"/>
</dbReference>
<proteinExistence type="predicted"/>
<protein>
    <submittedName>
        <fullName evidence="3">Gfo/Idh/MocA family oxidoreductase</fullName>
    </submittedName>
</protein>
<accession>A0ABT4J9R8</accession>
<dbReference type="Pfam" id="PF01408">
    <property type="entry name" value="GFO_IDH_MocA"/>
    <property type="match status" value="1"/>
</dbReference>
<comment type="caution">
    <text evidence="3">The sequence shown here is derived from an EMBL/GenBank/DDBJ whole genome shotgun (WGS) entry which is preliminary data.</text>
</comment>
<dbReference type="InterPro" id="IPR051317">
    <property type="entry name" value="Gfo/Idh/MocA_oxidoreduct"/>
</dbReference>
<dbReference type="PANTHER" id="PTHR43708:SF8">
    <property type="entry name" value="OXIDOREDUCTASE"/>
    <property type="match status" value="1"/>
</dbReference>
<dbReference type="Gene3D" id="3.40.50.720">
    <property type="entry name" value="NAD(P)-binding Rossmann-like Domain"/>
    <property type="match status" value="1"/>
</dbReference>
<feature type="domain" description="Gfo/Idh/MocA-like oxidoreductase N-terminal" evidence="1">
    <location>
        <begin position="3"/>
        <end position="117"/>
    </location>
</feature>
<dbReference type="RefSeq" id="WP_268943921.1">
    <property type="nucleotide sequence ID" value="NZ_JAPTYD010000052.1"/>
</dbReference>
<evidence type="ECO:0000313" key="4">
    <source>
        <dbReference type="Proteomes" id="UP001149822"/>
    </source>
</evidence>
<dbReference type="EMBL" id="JAPTYD010000052">
    <property type="protein sequence ID" value="MCZ0963824.1"/>
    <property type="molecule type" value="Genomic_DNA"/>
</dbReference>
<dbReference type="SUPFAM" id="SSF51735">
    <property type="entry name" value="NAD(P)-binding Rossmann-fold domains"/>
    <property type="match status" value="1"/>
</dbReference>
<sequence>MKGALIGCGFFAQNQMHGWAGIEGVEIVAVCDRDPARRNETATRFGARPYADAAEMLAAEDLDFVDIATTVASHRPLVELAAQAGVHVICQKPFAETMEDARAMIAAVDAAGKILMVHDNFRWQSAVRAAIQAVRDGAIGTPFFGRVSFRSGYDVFSGQPYLATDPRFIIQDLGIHILDVARALFGDVTTLSATTRRINSKIRGEDVATMLLEHENGVTSVVDCSYATKRQPETFPETLLEIDGDKGTLRLDAGYRLVIQTGAEEVRDVAPAVLPWAERPWHNIQKSVQLIQQHFVDCLRSGMQPETSGHDNLKTLALVEAAYQSAADRTRIDMRAAEWT</sequence>
<evidence type="ECO:0000259" key="1">
    <source>
        <dbReference type="Pfam" id="PF01408"/>
    </source>
</evidence>
<gene>
    <name evidence="3" type="ORF">OU682_19695</name>
</gene>
<dbReference type="InterPro" id="IPR036291">
    <property type="entry name" value="NAD(P)-bd_dom_sf"/>
</dbReference>